<sequence length="199" mass="22495">MEWLVGFVLGFFADLFRSVFMPASTEWINKFIPAAHRKANVEENILTLEIMDKLQSLGKDPNLAKHARDDATQFLSVLTSQQEAFVENAIEIIDSTHMTQIEMNVEAGRRANVAQQQMERAIIALKRSGWLESPQISNLDKAQENWEAYAKAQAEFAAAEFEGGSMAPLVYASELESVTISRTGELNRMFQEMKERYGD</sequence>
<evidence type="ECO:0000313" key="3">
    <source>
        <dbReference type="Proteomes" id="UP000076128"/>
    </source>
</evidence>
<feature type="domain" description="Lysozyme inhibitor LprI-like N-terminal" evidence="1">
    <location>
        <begin position="96"/>
        <end position="186"/>
    </location>
</feature>
<reference evidence="2 3" key="1">
    <citation type="submission" date="2015-09" db="EMBL/GenBank/DDBJ databases">
        <title>Complete genome sequence of Defluviimonas alba cai42t isolated from an oilfield in Xinjiang.</title>
        <authorList>
            <person name="Geng S."/>
            <person name="Pan X."/>
            <person name="Wu X."/>
        </authorList>
    </citation>
    <scope>NUCLEOTIDE SEQUENCE [LARGE SCALE GENOMIC DNA]</scope>
    <source>
        <strain evidence="3">cai42</strain>
    </source>
</reference>
<protein>
    <recommendedName>
        <fullName evidence="1">Lysozyme inhibitor LprI-like N-terminal domain-containing protein</fullName>
    </recommendedName>
</protein>
<dbReference type="Pfam" id="PF07007">
    <property type="entry name" value="LprI"/>
    <property type="match status" value="1"/>
</dbReference>
<dbReference type="InterPro" id="IPR009739">
    <property type="entry name" value="LprI-like_N"/>
</dbReference>
<evidence type="ECO:0000259" key="1">
    <source>
        <dbReference type="Pfam" id="PF07007"/>
    </source>
</evidence>
<dbReference type="KEGG" id="daa:AKL17_2758"/>
<proteinExistence type="predicted"/>
<accession>A0A159Z4D2</accession>
<gene>
    <name evidence="2" type="ORF">AKL17_2758</name>
</gene>
<name>A0A159Z4D2_9RHOB</name>
<dbReference type="RefSeq" id="WP_166507121.1">
    <property type="nucleotide sequence ID" value="NZ_CP012661.1"/>
</dbReference>
<evidence type="ECO:0000313" key="2">
    <source>
        <dbReference type="EMBL" id="AMY69996.1"/>
    </source>
</evidence>
<dbReference type="Gene3D" id="1.20.1270.180">
    <property type="match status" value="1"/>
</dbReference>
<dbReference type="AlphaFoldDB" id="A0A159Z4D2"/>
<dbReference type="Proteomes" id="UP000076128">
    <property type="component" value="Chromosome"/>
</dbReference>
<dbReference type="EMBL" id="CP012661">
    <property type="protein sequence ID" value="AMY69996.1"/>
    <property type="molecule type" value="Genomic_DNA"/>
</dbReference>
<organism evidence="2 3">
    <name type="scientific">Frigidibacter mobilis</name>
    <dbReference type="NCBI Taxonomy" id="1335048"/>
    <lineage>
        <taxon>Bacteria</taxon>
        <taxon>Pseudomonadati</taxon>
        <taxon>Pseudomonadota</taxon>
        <taxon>Alphaproteobacteria</taxon>
        <taxon>Rhodobacterales</taxon>
        <taxon>Paracoccaceae</taxon>
        <taxon>Frigidibacter</taxon>
    </lineage>
</organism>
<keyword evidence="3" id="KW-1185">Reference proteome</keyword>